<dbReference type="EMBL" id="NMVO01000003">
    <property type="protein sequence ID" value="OYO16436.1"/>
    <property type="molecule type" value="Genomic_DNA"/>
</dbReference>
<evidence type="ECO:0000256" key="2">
    <source>
        <dbReference type="ARBA" id="ARBA00023125"/>
    </source>
</evidence>
<protein>
    <submittedName>
        <fullName evidence="5">GntR family transcriptional regulator</fullName>
    </submittedName>
</protein>
<keyword evidence="1" id="KW-0805">Transcription regulation</keyword>
<dbReference type="CDD" id="cd07377">
    <property type="entry name" value="WHTH_GntR"/>
    <property type="match status" value="1"/>
</dbReference>
<reference evidence="5 6" key="1">
    <citation type="submission" date="2017-07" db="EMBL/GenBank/DDBJ databases">
        <title>Draft whole genome sequences of clinical Proprionibacteriaceae strains.</title>
        <authorList>
            <person name="Bernier A.-M."/>
            <person name="Bernard K."/>
            <person name="Domingo M.-C."/>
        </authorList>
    </citation>
    <scope>NUCLEOTIDE SEQUENCE [LARGE SCALE GENOMIC DNA]</scope>
    <source>
        <strain evidence="5 6">NML 030167</strain>
    </source>
</reference>
<keyword evidence="3" id="KW-0804">Transcription</keyword>
<dbReference type="SMART" id="SM00345">
    <property type="entry name" value="HTH_GNTR"/>
    <property type="match status" value="1"/>
</dbReference>
<evidence type="ECO:0000313" key="5">
    <source>
        <dbReference type="EMBL" id="OYO16436.1"/>
    </source>
</evidence>
<keyword evidence="6" id="KW-1185">Reference proteome</keyword>
<dbReference type="SUPFAM" id="SSF46785">
    <property type="entry name" value="Winged helix' DNA-binding domain"/>
    <property type="match status" value="1"/>
</dbReference>
<evidence type="ECO:0000259" key="4">
    <source>
        <dbReference type="PROSITE" id="PS50949"/>
    </source>
</evidence>
<dbReference type="PANTHER" id="PTHR38445">
    <property type="entry name" value="HTH-TYPE TRANSCRIPTIONAL REPRESSOR YTRA"/>
    <property type="match status" value="1"/>
</dbReference>
<dbReference type="GO" id="GO:0003700">
    <property type="term" value="F:DNA-binding transcription factor activity"/>
    <property type="evidence" value="ECO:0007669"/>
    <property type="project" value="InterPro"/>
</dbReference>
<name>A0A255GPE5_9ACTN</name>
<dbReference type="Gene3D" id="1.10.10.10">
    <property type="entry name" value="Winged helix-like DNA-binding domain superfamily/Winged helix DNA-binding domain"/>
    <property type="match status" value="1"/>
</dbReference>
<evidence type="ECO:0000256" key="1">
    <source>
        <dbReference type="ARBA" id="ARBA00023015"/>
    </source>
</evidence>
<gene>
    <name evidence="5" type="ORF">CGZ94_04445</name>
</gene>
<comment type="caution">
    <text evidence="5">The sequence shown here is derived from an EMBL/GenBank/DDBJ whole genome shotgun (WGS) entry which is preliminary data.</text>
</comment>
<organism evidence="5 6">
    <name type="scientific">Enemella evansiae</name>
    <dbReference type="NCBI Taxonomy" id="2016499"/>
    <lineage>
        <taxon>Bacteria</taxon>
        <taxon>Bacillati</taxon>
        <taxon>Actinomycetota</taxon>
        <taxon>Actinomycetes</taxon>
        <taxon>Propionibacteriales</taxon>
        <taxon>Propionibacteriaceae</taxon>
        <taxon>Enemella</taxon>
    </lineage>
</organism>
<dbReference type="InterPro" id="IPR036390">
    <property type="entry name" value="WH_DNA-bd_sf"/>
</dbReference>
<accession>A0A255GPE5</accession>
<dbReference type="Pfam" id="PF00392">
    <property type="entry name" value="GntR"/>
    <property type="match status" value="1"/>
</dbReference>
<dbReference type="PROSITE" id="PS50949">
    <property type="entry name" value="HTH_GNTR"/>
    <property type="match status" value="1"/>
</dbReference>
<evidence type="ECO:0000256" key="3">
    <source>
        <dbReference type="ARBA" id="ARBA00023163"/>
    </source>
</evidence>
<dbReference type="Proteomes" id="UP000215896">
    <property type="component" value="Unassembled WGS sequence"/>
</dbReference>
<dbReference type="GO" id="GO:0003677">
    <property type="term" value="F:DNA binding"/>
    <property type="evidence" value="ECO:0007669"/>
    <property type="project" value="UniProtKB-KW"/>
</dbReference>
<dbReference type="RefSeq" id="WP_094404879.1">
    <property type="nucleotide sequence ID" value="NZ_NMVO01000003.1"/>
</dbReference>
<dbReference type="PANTHER" id="PTHR38445:SF9">
    <property type="entry name" value="HTH-TYPE TRANSCRIPTIONAL REPRESSOR YTRA"/>
    <property type="match status" value="1"/>
</dbReference>
<dbReference type="AlphaFoldDB" id="A0A255GPE5"/>
<keyword evidence="2" id="KW-0238">DNA-binding</keyword>
<evidence type="ECO:0000313" key="6">
    <source>
        <dbReference type="Proteomes" id="UP000215896"/>
    </source>
</evidence>
<dbReference type="InterPro" id="IPR036388">
    <property type="entry name" value="WH-like_DNA-bd_sf"/>
</dbReference>
<dbReference type="OrthoDB" id="4307011at2"/>
<dbReference type="InterPro" id="IPR000524">
    <property type="entry name" value="Tscrpt_reg_HTH_GntR"/>
</dbReference>
<sequence length="120" mass="12819">MLRIDPTSQVPPYEQLRSQLVAQMSSGELAPGTRLPPVRRLASDLGLAPNTVARTYRELEASGFVRTAGRNGTIVQPPNDGPGQATQLARQFVEAMRGLGVGVEGAVHQVRHAYAELGTS</sequence>
<proteinExistence type="predicted"/>
<feature type="domain" description="HTH gntR-type" evidence="4">
    <location>
        <begin position="10"/>
        <end position="78"/>
    </location>
</feature>